<dbReference type="AlphaFoldDB" id="A0A9N9KAF2"/>
<dbReference type="Proteomes" id="UP000789759">
    <property type="component" value="Unassembled WGS sequence"/>
</dbReference>
<organism evidence="1 2">
    <name type="scientific">Cetraspora pellucida</name>
    <dbReference type="NCBI Taxonomy" id="1433469"/>
    <lineage>
        <taxon>Eukaryota</taxon>
        <taxon>Fungi</taxon>
        <taxon>Fungi incertae sedis</taxon>
        <taxon>Mucoromycota</taxon>
        <taxon>Glomeromycotina</taxon>
        <taxon>Glomeromycetes</taxon>
        <taxon>Diversisporales</taxon>
        <taxon>Gigasporaceae</taxon>
        <taxon>Cetraspora</taxon>
    </lineage>
</organism>
<comment type="caution">
    <text evidence="1">The sequence shown here is derived from an EMBL/GenBank/DDBJ whole genome shotgun (WGS) entry which is preliminary data.</text>
</comment>
<accession>A0A9N9KAF2</accession>
<dbReference type="OrthoDB" id="2444796at2759"/>
<gene>
    <name evidence="1" type="ORF">CPELLU_LOCUS19338</name>
</gene>
<evidence type="ECO:0000313" key="2">
    <source>
        <dbReference type="Proteomes" id="UP000789759"/>
    </source>
</evidence>
<evidence type="ECO:0000313" key="1">
    <source>
        <dbReference type="EMBL" id="CAG8817342.1"/>
    </source>
</evidence>
<feature type="non-terminal residue" evidence="1">
    <location>
        <position position="1"/>
    </location>
</feature>
<keyword evidence="2" id="KW-1185">Reference proteome</keyword>
<name>A0A9N9KAF2_9GLOM</name>
<protein>
    <submittedName>
        <fullName evidence="1">4453_t:CDS:1</fullName>
    </submittedName>
</protein>
<sequence>MPKLANIKKLQKERAEVAHSALANYVDLDSNKEYVDSSSNSDESSDENFELNDHNQVNSIIEKAVRGSLKISYFFNNQLSTTDYEEDAEDFQSQEYQDEENLNKELNGNLSEELDEETKKIHSAIEFIDNVMSEETLFKTKEACYTAVIYFYRLLLKGQKKMDAAKAISDVINGRSPSKSLLHDELVSFELATYLHFQKFNIDPIIVKNYFEQTILSQLNIKSQYKKCVYVDGHKHPDVVEYHQTFHQE</sequence>
<proteinExistence type="predicted"/>
<dbReference type="EMBL" id="CAJVQA010045364">
    <property type="protein sequence ID" value="CAG8817342.1"/>
    <property type="molecule type" value="Genomic_DNA"/>
</dbReference>
<reference evidence="1" key="1">
    <citation type="submission" date="2021-06" db="EMBL/GenBank/DDBJ databases">
        <authorList>
            <person name="Kallberg Y."/>
            <person name="Tangrot J."/>
            <person name="Rosling A."/>
        </authorList>
    </citation>
    <scope>NUCLEOTIDE SEQUENCE</scope>
    <source>
        <strain evidence="1">FL966</strain>
    </source>
</reference>